<keyword evidence="1" id="KW-0812">Transmembrane</keyword>
<name>A0A921B4J2_9STAP</name>
<evidence type="ECO:0000313" key="2">
    <source>
        <dbReference type="EMBL" id="HJE18914.1"/>
    </source>
</evidence>
<sequence>MGGQKRVFPLVLAGVILLLLILQVLNDQWLESAQLLEVINVLFIVMVISIFGYAVYMLWDKFKK</sequence>
<keyword evidence="1" id="KW-1133">Transmembrane helix</keyword>
<protein>
    <submittedName>
        <fullName evidence="2">Uncharacterized protein</fullName>
    </submittedName>
</protein>
<accession>A0A921B4J2</accession>
<keyword evidence="1" id="KW-0472">Membrane</keyword>
<reference evidence="2" key="2">
    <citation type="submission" date="2021-09" db="EMBL/GenBank/DDBJ databases">
        <authorList>
            <person name="Gilroy R."/>
        </authorList>
    </citation>
    <scope>NUCLEOTIDE SEQUENCE</scope>
    <source>
        <strain evidence="2">6019</strain>
    </source>
</reference>
<dbReference type="EMBL" id="DYYI01000009">
    <property type="protein sequence ID" value="HJE18914.1"/>
    <property type="molecule type" value="Genomic_DNA"/>
</dbReference>
<feature type="transmembrane region" description="Helical" evidence="1">
    <location>
        <begin position="7"/>
        <end position="26"/>
    </location>
</feature>
<proteinExistence type="predicted"/>
<organism evidence="2 3">
    <name type="scientific">Aliicoccus persicus</name>
    <dbReference type="NCBI Taxonomy" id="930138"/>
    <lineage>
        <taxon>Bacteria</taxon>
        <taxon>Bacillati</taxon>
        <taxon>Bacillota</taxon>
        <taxon>Bacilli</taxon>
        <taxon>Bacillales</taxon>
        <taxon>Staphylococcaceae</taxon>
        <taxon>Aliicoccus</taxon>
    </lineage>
</organism>
<evidence type="ECO:0000313" key="3">
    <source>
        <dbReference type="Proteomes" id="UP000763505"/>
    </source>
</evidence>
<dbReference type="Proteomes" id="UP000763505">
    <property type="component" value="Unassembled WGS sequence"/>
</dbReference>
<dbReference type="AlphaFoldDB" id="A0A921B4J2"/>
<feature type="transmembrane region" description="Helical" evidence="1">
    <location>
        <begin position="38"/>
        <end position="59"/>
    </location>
</feature>
<gene>
    <name evidence="2" type="ORF">K8V35_00985</name>
</gene>
<reference evidence="2" key="1">
    <citation type="journal article" date="2021" name="PeerJ">
        <title>Extensive microbial diversity within the chicken gut microbiome revealed by metagenomics and culture.</title>
        <authorList>
            <person name="Gilroy R."/>
            <person name="Ravi A."/>
            <person name="Getino M."/>
            <person name="Pursley I."/>
            <person name="Horton D.L."/>
            <person name="Alikhan N.F."/>
            <person name="Baker D."/>
            <person name="Gharbi K."/>
            <person name="Hall N."/>
            <person name="Watson M."/>
            <person name="Adriaenssens E.M."/>
            <person name="Foster-Nyarko E."/>
            <person name="Jarju S."/>
            <person name="Secka A."/>
            <person name="Antonio M."/>
            <person name="Oren A."/>
            <person name="Chaudhuri R.R."/>
            <person name="La Ragione R."/>
            <person name="Hildebrand F."/>
            <person name="Pallen M.J."/>
        </authorList>
    </citation>
    <scope>NUCLEOTIDE SEQUENCE</scope>
    <source>
        <strain evidence="2">6019</strain>
    </source>
</reference>
<evidence type="ECO:0000256" key="1">
    <source>
        <dbReference type="SAM" id="Phobius"/>
    </source>
</evidence>
<comment type="caution">
    <text evidence="2">The sequence shown here is derived from an EMBL/GenBank/DDBJ whole genome shotgun (WGS) entry which is preliminary data.</text>
</comment>